<dbReference type="NCBIfam" id="TIGR00027">
    <property type="entry name" value="mthyl_TIGR00027"/>
    <property type="match status" value="1"/>
</dbReference>
<dbReference type="PANTHER" id="PTHR43619">
    <property type="entry name" value="S-ADENOSYL-L-METHIONINE-DEPENDENT METHYLTRANSFERASE YKTD-RELATED"/>
    <property type="match status" value="1"/>
</dbReference>
<comment type="function">
    <text evidence="1 6">Exhibits S-adenosyl-L-methionine-dependent methyltransferase activity.</text>
</comment>
<evidence type="ECO:0000313" key="8">
    <source>
        <dbReference type="Proteomes" id="UP000581206"/>
    </source>
</evidence>
<dbReference type="SUPFAM" id="SSF53335">
    <property type="entry name" value="S-adenosyl-L-methionine-dependent methyltransferases"/>
    <property type="match status" value="1"/>
</dbReference>
<dbReference type="Gene3D" id="3.40.50.150">
    <property type="entry name" value="Vaccinia Virus protein VP39"/>
    <property type="match status" value="1"/>
</dbReference>
<keyword evidence="5 6" id="KW-0949">S-adenosyl-L-methionine</keyword>
<organism evidence="7 8">
    <name type="scientific">Cellulomonas denverensis</name>
    <dbReference type="NCBI Taxonomy" id="264297"/>
    <lineage>
        <taxon>Bacteria</taxon>
        <taxon>Bacillati</taxon>
        <taxon>Actinomycetota</taxon>
        <taxon>Actinomycetes</taxon>
        <taxon>Micrococcales</taxon>
        <taxon>Cellulomonadaceae</taxon>
        <taxon>Cellulomonas</taxon>
    </lineage>
</organism>
<evidence type="ECO:0000256" key="3">
    <source>
        <dbReference type="ARBA" id="ARBA00022603"/>
    </source>
</evidence>
<dbReference type="InterPro" id="IPR029063">
    <property type="entry name" value="SAM-dependent_MTases_sf"/>
</dbReference>
<evidence type="ECO:0000256" key="6">
    <source>
        <dbReference type="RuleBase" id="RU362030"/>
    </source>
</evidence>
<reference evidence="7 8" key="1">
    <citation type="submission" date="2020-04" db="EMBL/GenBank/DDBJ databases">
        <title>MicrobeNet Type strains.</title>
        <authorList>
            <person name="Nicholson A.C."/>
        </authorList>
    </citation>
    <scope>NUCLEOTIDE SEQUENCE [LARGE SCALE GENOMIC DNA]</scope>
    <source>
        <strain evidence="7 8">ATCC BAA-788</strain>
    </source>
</reference>
<evidence type="ECO:0000256" key="5">
    <source>
        <dbReference type="ARBA" id="ARBA00022691"/>
    </source>
</evidence>
<gene>
    <name evidence="7" type="ORF">HGA03_06210</name>
</gene>
<dbReference type="GO" id="GO:0032259">
    <property type="term" value="P:methylation"/>
    <property type="evidence" value="ECO:0007669"/>
    <property type="project" value="UniProtKB-KW"/>
</dbReference>
<keyword evidence="4 7" id="KW-0808">Transferase</keyword>
<accession>A0A7X6KTY4</accession>
<dbReference type="InterPro" id="IPR011610">
    <property type="entry name" value="SAM_mthyl_Trfase_ML2640-like"/>
</dbReference>
<dbReference type="EC" id="2.1.1.-" evidence="6"/>
<evidence type="ECO:0000256" key="1">
    <source>
        <dbReference type="ARBA" id="ARBA00003907"/>
    </source>
</evidence>
<dbReference type="Proteomes" id="UP000581206">
    <property type="component" value="Unassembled WGS sequence"/>
</dbReference>
<dbReference type="GO" id="GO:0008168">
    <property type="term" value="F:methyltransferase activity"/>
    <property type="evidence" value="ECO:0007669"/>
    <property type="project" value="UniProtKB-UniRule"/>
</dbReference>
<dbReference type="Pfam" id="PF04072">
    <property type="entry name" value="LCM"/>
    <property type="match status" value="1"/>
</dbReference>
<comment type="similarity">
    <text evidence="2 6">Belongs to the UPF0677 family.</text>
</comment>
<keyword evidence="3 6" id="KW-0489">Methyltransferase</keyword>
<evidence type="ECO:0000256" key="2">
    <source>
        <dbReference type="ARBA" id="ARBA00008138"/>
    </source>
</evidence>
<protein>
    <recommendedName>
        <fullName evidence="6">S-adenosyl-L-methionine-dependent methyltransferase</fullName>
        <ecNumber evidence="6">2.1.1.-</ecNumber>
    </recommendedName>
</protein>
<comment type="caution">
    <text evidence="7">The sequence shown here is derived from an EMBL/GenBank/DDBJ whole genome shotgun (WGS) entry which is preliminary data.</text>
</comment>
<name>A0A7X6KTY4_9CELL</name>
<keyword evidence="8" id="KW-1185">Reference proteome</keyword>
<sequence length="278" mass="29313">MSAAARAAHGLVDHPPHLIDDDVARALCDALPGPSPLDYQRAHPDQPLLAAARLSAVTRSAFAEQRLTRSGLDQYVVLGAGLDTSAHRHAADTWLVDRGPVLDWRAQLFAAAARPDRGRPVPCDLAEASAVDALLRHGLDPDRPVFVAWLGVSMYLDRDAIQAQLADLARLAPGSMLVFDYVLPPALRDGPGAAYAEAVSAATGATGEPWRYTPAPDEVSAALAGAGWRTVEDATEGEAAGPGFWPRTDALSPMGLIRLRHAVLGSQECSPAAVSRSC</sequence>
<evidence type="ECO:0000256" key="4">
    <source>
        <dbReference type="ARBA" id="ARBA00022679"/>
    </source>
</evidence>
<dbReference type="AlphaFoldDB" id="A0A7X6KTY4"/>
<dbReference type="PANTHER" id="PTHR43619:SF2">
    <property type="entry name" value="S-ADENOSYL-L-METHIONINE-DEPENDENT METHYLTRANSFERASES SUPERFAMILY PROTEIN"/>
    <property type="match status" value="1"/>
</dbReference>
<proteinExistence type="inferred from homology"/>
<evidence type="ECO:0000313" key="7">
    <source>
        <dbReference type="EMBL" id="NKY22257.1"/>
    </source>
</evidence>
<dbReference type="InterPro" id="IPR007213">
    <property type="entry name" value="Ppm1/Ppm2/Tcmp"/>
</dbReference>
<dbReference type="EMBL" id="JAAXOX010000002">
    <property type="protein sequence ID" value="NKY22257.1"/>
    <property type="molecule type" value="Genomic_DNA"/>
</dbReference>